<protein>
    <submittedName>
        <fullName evidence="1">Uncharacterized protein</fullName>
    </submittedName>
</protein>
<reference evidence="1 2" key="1">
    <citation type="submission" date="2014-09" db="EMBL/GenBank/DDBJ databases">
        <title>Genome sequence of Flavobacterium aquidurense RC62.</title>
        <authorList>
            <person name="Kim J.F."/>
            <person name="Kwak M.-J."/>
        </authorList>
    </citation>
    <scope>NUCLEOTIDE SEQUENCE [LARGE SCALE GENOMIC DNA]</scope>
    <source>
        <strain evidence="1 2">RC62</strain>
    </source>
</reference>
<comment type="caution">
    <text evidence="1">The sequence shown here is derived from an EMBL/GenBank/DDBJ whole genome shotgun (WGS) entry which is preliminary data.</text>
</comment>
<evidence type="ECO:0000313" key="1">
    <source>
        <dbReference type="EMBL" id="KQB37436.1"/>
    </source>
</evidence>
<dbReference type="Proteomes" id="UP000050443">
    <property type="component" value="Unassembled WGS sequence"/>
</dbReference>
<dbReference type="STRING" id="362413.RC62_2602"/>
<dbReference type="EMBL" id="JRLF01000015">
    <property type="protein sequence ID" value="KQB37436.1"/>
    <property type="molecule type" value="Genomic_DNA"/>
</dbReference>
<accession>A0A0N8VLT7</accession>
<dbReference type="AlphaFoldDB" id="A0A0N8VLT7"/>
<dbReference type="OrthoDB" id="9256213at2"/>
<organism evidence="1 2">
    <name type="scientific">Flavobacterium aquidurense</name>
    <dbReference type="NCBI Taxonomy" id="362413"/>
    <lineage>
        <taxon>Bacteria</taxon>
        <taxon>Pseudomonadati</taxon>
        <taxon>Bacteroidota</taxon>
        <taxon>Flavobacteriia</taxon>
        <taxon>Flavobacteriales</taxon>
        <taxon>Flavobacteriaceae</taxon>
        <taxon>Flavobacterium</taxon>
    </lineage>
</organism>
<dbReference type="RefSeq" id="WP_055098174.1">
    <property type="nucleotide sequence ID" value="NZ_JRLF01000015.1"/>
</dbReference>
<proteinExistence type="predicted"/>
<dbReference type="PATRIC" id="fig|362413.3.peg.2548"/>
<sequence>MERTISPKIKKQLDIILELKTQINTWKSYNEQEVFQIVKEFEKKPRDEGSFWFEEILSNKELASDLVNIGNKYSENTKMNVYIVSALGNMIKRYKLESSEEIFNYFLEKAQTKGVELYVSFFLPYLPQFEKYERKWEYIMSIKNIKPLKDSEISFKERIDYFLNQLPIKYVEETITFFEQSINEAKSDYSKNMYRELIEKLQMK</sequence>
<evidence type="ECO:0000313" key="2">
    <source>
        <dbReference type="Proteomes" id="UP000050443"/>
    </source>
</evidence>
<gene>
    <name evidence="1" type="ORF">RC62_2602</name>
</gene>
<name>A0A0N8VLT7_9FLAO</name>